<keyword evidence="1" id="KW-0862">Zinc</keyword>
<dbReference type="EMBL" id="MINN01000139">
    <property type="protein sequence ID" value="OIU67707.1"/>
    <property type="molecule type" value="Genomic_DNA"/>
</dbReference>
<comment type="caution">
    <text evidence="3">The sequence shown here is derived from an EMBL/GenBank/DDBJ whole genome shotgun (WGS) entry which is preliminary data.</text>
</comment>
<dbReference type="RefSeq" id="WP_071620357.1">
    <property type="nucleotide sequence ID" value="NZ_MINN01000139.1"/>
</dbReference>
<dbReference type="Proteomes" id="UP000182062">
    <property type="component" value="Unassembled WGS sequence"/>
</dbReference>
<dbReference type="AlphaFoldDB" id="A0A1J6WHH2"/>
<proteinExistence type="predicted"/>
<evidence type="ECO:0000256" key="1">
    <source>
        <dbReference type="PROSITE-ProRule" id="PRU00325"/>
    </source>
</evidence>
<keyword evidence="1" id="KW-0479">Metal-binding</keyword>
<reference evidence="3 4" key="1">
    <citation type="submission" date="2016-09" db="EMBL/GenBank/DDBJ databases">
        <title>Bacillus aquimaris SAMM genome sequence reveals colonization and biosurfactant production capacities.</title>
        <authorList>
            <person name="Waghmode S.R."/>
            <person name="Suryavanshi M.V."/>
        </authorList>
    </citation>
    <scope>NUCLEOTIDE SEQUENCE [LARGE SCALE GENOMIC DNA]</scope>
    <source>
        <strain evidence="3 4">SAMM</strain>
    </source>
</reference>
<keyword evidence="4" id="KW-1185">Reference proteome</keyword>
<evidence type="ECO:0000259" key="2">
    <source>
        <dbReference type="PROSITE" id="PS50966"/>
    </source>
</evidence>
<evidence type="ECO:0000313" key="3">
    <source>
        <dbReference type="EMBL" id="OIU67707.1"/>
    </source>
</evidence>
<protein>
    <recommendedName>
        <fullName evidence="2">SWIM-type domain-containing protein</fullName>
    </recommendedName>
</protein>
<feature type="domain" description="SWIM-type" evidence="2">
    <location>
        <begin position="66"/>
        <end position="99"/>
    </location>
</feature>
<dbReference type="OrthoDB" id="7593573at2"/>
<dbReference type="PROSITE" id="PS50966">
    <property type="entry name" value="ZF_SWIM"/>
    <property type="match status" value="1"/>
</dbReference>
<organism evidence="3 4">
    <name type="scientific">Rossellomorea aquimaris</name>
    <dbReference type="NCBI Taxonomy" id="189382"/>
    <lineage>
        <taxon>Bacteria</taxon>
        <taxon>Bacillati</taxon>
        <taxon>Bacillota</taxon>
        <taxon>Bacilli</taxon>
        <taxon>Bacillales</taxon>
        <taxon>Bacillaceae</taxon>
        <taxon>Rossellomorea</taxon>
    </lineage>
</organism>
<evidence type="ECO:0000313" key="4">
    <source>
        <dbReference type="Proteomes" id="UP000182062"/>
    </source>
</evidence>
<name>A0A1J6WHH2_9BACI</name>
<dbReference type="GO" id="GO:0008270">
    <property type="term" value="F:zinc ion binding"/>
    <property type="evidence" value="ECO:0007669"/>
    <property type="project" value="UniProtKB-KW"/>
</dbReference>
<dbReference type="InterPro" id="IPR007527">
    <property type="entry name" value="Znf_SWIM"/>
</dbReference>
<sequence length="550" mass="65590">MAIRIEELKDKLIPMSRAIQGELNPGTDDGRNIVSKGLLLFRQNLVSNVKVRDEEASADVQDVTPVSVRLDLQFPLLSKCSCPYSGWCRHQMATFFMIYNKVARVSEWIQDWRSQESSPDTDENKPSSLDELFKKHTDSGALRKASELLQERKTRGNTPDEWWQFFESLLKKEDLQLLERQPYLMDVIIQNIYKRFNKEAPFEREWKPLYQLFATFFLTLEVDVFLQERNIELSREQYALFDFLLDEMEDAVEKLSVHAMPFSFDPFIAFLKEKSGEMSEDNKHSTEIKAEVYRFIWYYLFKQKAWRRKEVERLESSPSQDDPFIKIALLHQYLLLDDLDKAEETVERIGTELVAYSEFWMVKFVLSKRYEGLLLLLKAILVRLPSYIEEKSHYEASSFVRWFVRKLPTDWLMERDPVFLRELLLAMLPFSYYSYSEFLLSSKSHREWVELQKYMGYSVGEMENMGLSQVYKESPELALPVYYNGVIDMIEQKNRDSYKYAVRYMKKIRTIYKKLKQTDKWDDYLPYILEKYKRLRAFQEECRKGKLIDA</sequence>
<accession>A0A1J6WHH2</accession>
<keyword evidence="1" id="KW-0863">Zinc-finger</keyword>
<gene>
    <name evidence="3" type="ORF">BHE18_12835</name>
</gene>